<sequence>MTTNPGLNTLIDFLDKLKKQTADAHKNLEKLSVSASILSPNLQIEDYCHYLALMHAVHKSTQEHIFPLLSGVFPDLEERKKTQWIENDLVFLNYKITESNSVFRYHDISIPFAIGILYVVEGSSLGGRFILKNVETIPVLSNQSGTSYFAGYGNKTGSYWKQFLSALTEYQQKYNCEDEIIEGAVYAFDCIHNHFMNTVKNEN</sequence>
<gene>
    <name evidence="1" type="ORF">NJT12_24470</name>
</gene>
<dbReference type="InterPro" id="IPR016084">
    <property type="entry name" value="Haem_Oase-like_multi-hlx"/>
</dbReference>
<dbReference type="RefSeq" id="WP_271338737.1">
    <property type="nucleotide sequence ID" value="NZ_JAMZNK010000085.1"/>
</dbReference>
<keyword evidence="2" id="KW-1185">Reference proteome</keyword>
<dbReference type="SUPFAM" id="SSF48613">
    <property type="entry name" value="Heme oxygenase-like"/>
    <property type="match status" value="1"/>
</dbReference>
<dbReference type="EMBL" id="JAMZNK010000085">
    <property type="protein sequence ID" value="MDA6072781.1"/>
    <property type="molecule type" value="Genomic_DNA"/>
</dbReference>
<dbReference type="Gene3D" id="1.20.910.10">
    <property type="entry name" value="Heme oxygenase-like"/>
    <property type="match status" value="1"/>
</dbReference>
<dbReference type="InterPro" id="IPR016053">
    <property type="entry name" value="Haem_Oase-like"/>
</dbReference>
<accession>A0ABT4WJN9</accession>
<comment type="caution">
    <text evidence="1">The sequence shown here is derived from an EMBL/GenBank/DDBJ whole genome shotgun (WGS) entry which is preliminary data.</text>
</comment>
<protein>
    <submittedName>
        <fullName evidence="1">Biliverdin-producing heme oxygenase</fullName>
    </submittedName>
</protein>
<name>A0ABT4WJN9_9FLAO</name>
<evidence type="ECO:0000313" key="1">
    <source>
        <dbReference type="EMBL" id="MDA6072781.1"/>
    </source>
</evidence>
<dbReference type="Proteomes" id="UP001212170">
    <property type="component" value="Unassembled WGS sequence"/>
</dbReference>
<reference evidence="1 2" key="1">
    <citation type="journal article" date="2023" name="Chemosphere">
        <title>Whole genome analysis of Flavobacterium aziz-sancarii sp. nov., isolated from Ardley Island (Antarctica), revealed a rich resistome and bioremediation potential.</title>
        <authorList>
            <person name="Otur C."/>
            <person name="Okay S."/>
            <person name="Kurt-Kizildogan A."/>
        </authorList>
    </citation>
    <scope>NUCLEOTIDE SEQUENCE [LARGE SCALE GENOMIC DNA]</scope>
    <source>
        <strain evidence="1 2">AC</strain>
    </source>
</reference>
<dbReference type="Pfam" id="PF01126">
    <property type="entry name" value="Heme_oxygenase"/>
    <property type="match status" value="1"/>
</dbReference>
<dbReference type="CDD" id="cd19166">
    <property type="entry name" value="HemeO-bac"/>
    <property type="match status" value="1"/>
</dbReference>
<organism evidence="1 2">
    <name type="scientific">Flavobacterium azizsancarii</name>
    <dbReference type="NCBI Taxonomy" id="2961580"/>
    <lineage>
        <taxon>Bacteria</taxon>
        <taxon>Pseudomonadati</taxon>
        <taxon>Bacteroidota</taxon>
        <taxon>Flavobacteriia</taxon>
        <taxon>Flavobacteriales</taxon>
        <taxon>Flavobacteriaceae</taxon>
        <taxon>Flavobacterium</taxon>
    </lineage>
</organism>
<evidence type="ECO:0000313" key="2">
    <source>
        <dbReference type="Proteomes" id="UP001212170"/>
    </source>
</evidence>
<proteinExistence type="predicted"/>